<dbReference type="Proteomes" id="UP000250790">
    <property type="component" value="Unassembled WGS sequence"/>
</dbReference>
<evidence type="ECO:0000259" key="1">
    <source>
        <dbReference type="Pfam" id="PF13550"/>
    </source>
</evidence>
<feature type="domain" description="Tip attachment protein J HDII-ins2" evidence="2">
    <location>
        <begin position="101"/>
        <end position="226"/>
    </location>
</feature>
<dbReference type="Pfam" id="PF24801">
    <property type="entry name" value="FNIII-A_GpJ"/>
    <property type="match status" value="1"/>
</dbReference>
<proteinExistence type="predicted"/>
<dbReference type="InterPro" id="IPR032876">
    <property type="entry name" value="J_dom"/>
</dbReference>
<gene>
    <name evidence="3" type="ORF">B9Z37_04185</name>
</gene>
<evidence type="ECO:0000313" key="3">
    <source>
        <dbReference type="EMBL" id="PUE55744.1"/>
    </source>
</evidence>
<comment type="caution">
    <text evidence="3">The sequence shown here is derived from an EMBL/GenBank/DDBJ whole genome shotgun (WGS) entry which is preliminary data.</text>
</comment>
<dbReference type="RefSeq" id="WP_108311734.1">
    <property type="nucleotide sequence ID" value="NZ_NESN01000001.1"/>
</dbReference>
<dbReference type="Gene3D" id="2.60.40.10">
    <property type="entry name" value="Immunoglobulins"/>
    <property type="match status" value="1"/>
</dbReference>
<dbReference type="InterPro" id="IPR013783">
    <property type="entry name" value="Ig-like_fold"/>
</dbReference>
<evidence type="ECO:0000313" key="4">
    <source>
        <dbReference type="Proteomes" id="UP000250790"/>
    </source>
</evidence>
<dbReference type="EMBL" id="NESN01000001">
    <property type="protein sequence ID" value="PUE55744.1"/>
    <property type="molecule type" value="Genomic_DNA"/>
</dbReference>
<feature type="domain" description="Tip attachment protein J" evidence="1">
    <location>
        <begin position="350"/>
        <end position="511"/>
    </location>
</feature>
<evidence type="ECO:0000259" key="2">
    <source>
        <dbReference type="Pfam" id="PF24801"/>
    </source>
</evidence>
<organism evidence="3 4">
    <name type="scientific">Limnohabitans parvus II-B4</name>
    <dbReference type="NCBI Taxonomy" id="1293052"/>
    <lineage>
        <taxon>Bacteria</taxon>
        <taxon>Pseudomonadati</taxon>
        <taxon>Pseudomonadota</taxon>
        <taxon>Betaproteobacteria</taxon>
        <taxon>Burkholderiales</taxon>
        <taxon>Comamonadaceae</taxon>
        <taxon>Limnohabitans</taxon>
    </lineage>
</organism>
<dbReference type="InterPro" id="IPR055385">
    <property type="entry name" value="GpJ_HDII-ins2"/>
</dbReference>
<dbReference type="AlphaFoldDB" id="A0A315EIR1"/>
<dbReference type="PANTHER" id="PTHR36251:SF2">
    <property type="entry name" value="GIFSY-2 PROPHAGE HOST SPECIFICITY PROTEIN J, PHAGE LAMBDA"/>
    <property type="match status" value="1"/>
</dbReference>
<dbReference type="InterPro" id="IPR053171">
    <property type="entry name" value="Viral_Tip_Attach_Protein"/>
</dbReference>
<dbReference type="PANTHER" id="PTHR36251">
    <property type="entry name" value="FELS-1 PROPHAGE HOST SPECIFICITY PROTEIN-RELATED"/>
    <property type="match status" value="1"/>
</dbReference>
<name>A0A315EIR1_9BURK</name>
<dbReference type="OrthoDB" id="8641246at2"/>
<dbReference type="Pfam" id="PF13550">
    <property type="entry name" value="Phage-tail_3"/>
    <property type="match status" value="1"/>
</dbReference>
<accession>A0A315EIR1</accession>
<sequence length="1181" mass="128745">MNLMPASNPLIIGAGGGGKSGGGSARVAQEAADSLRSKAYARVVDLVCEGEIEGLVQGLQSVFLDDTPIQNADGSYNFSGVTLESRPGTQQQGYIPGFASVENEVSVGVECKFAQPVVRAINDPDVDAVRLKVSMPALTLQDTTNGDLNGTSVSYAIDLQSAGAGFVQVLTDTVSGKTTSRYQRSYYVPLSGAGPWDVRLRRLTEDATQSSLQNKTFLDSYTEVIESKLRYPNSALMALRVDASQFNAIPRRSYELKLLRVRVPSNYDPESRSYAGIWDGTFKVAWTDNPAWCFYDLVTNTRYGLGHFTPESQVDKWALYRVARYCDEFVPDGLGGREPRFTCNLYLQTREQAYKVVQDMASVFRGMAYWSGGAITVTQDAPQDPVYQFTAANVIDGEFAYQGSSAKARHTVALVSWVDPEDFYRQKVEYVEDVAGIARYGVVQADVVAMGCTSRGQANRVGKWLLYSEQSESEIITFRTGLEGAVVRPGDVIQVADPSRGGMRLGGRVAAATTTSVTLDQDLPADLPWRLSVILPNGSVEERLVGATFAASSGDAHARRTLMVTIPFSMAPQTDAIWVLASSIIEPQLFRVVSVAEREPGVHEITALAHNPGKYAAIEEGLALQPRTITVLSDMPTAPTALSMQESLYRVKDRAQVLVQLSWAEVPVAIAYRLSYRVGGGNFVSLPLVSANYAEIRDAQEGEYEFSLRAIGITRKESAPATLSATVLGKTLPPSDVTGFTVQRRMSDLLLSWDELPDADLAGYEVRVGPGWDDAQLVAKTLGTQMVHDQDAAGQYPYHIRAYDTSGQYSAHVTTFVLTLLAPATVRQFDVVQSSNRLEFRWQPNPEPEVVGYELREGAAWDASLFVAEVKSTSYTLPSGFDGERKFWIKAIASPGIYSDTPTFVSTVVAQPQNANLILERDEQAGGFAGTKHFASVVTVNGKNVLRMNTGAEVAEYLFELDLVSPIRAQNTLLSSLGASVDDRTTWQEANFVWSGDAARRQWTYDGAIANVDARFQMAREDVLHPGELYGWRLSGSVMGIGNAVTSQSAGVSYGDGRYGMGLMVKDTTQVAWTVNMPQVFHTTFWFIPQEVTTCVIWKATGPSGALLLGYDAQTQGFFLEDHLSRSVALTFGLEASDRICLGVCQTSTERRLFAARMGSGVQSASARLEPVGAFSSLRLY</sequence>
<reference evidence="3 4" key="1">
    <citation type="submission" date="2017-04" db="EMBL/GenBank/DDBJ databases">
        <title>Unexpected and diverse lifestyles within the genus Limnohabitans.</title>
        <authorList>
            <person name="Kasalicky V."/>
            <person name="Mehrshad M."/>
            <person name="Andrei S.-A."/>
            <person name="Salcher M."/>
            <person name="Kratochvilova H."/>
            <person name="Simek K."/>
            <person name="Ghai R."/>
        </authorList>
    </citation>
    <scope>NUCLEOTIDE SEQUENCE [LARGE SCALE GENOMIC DNA]</scope>
    <source>
        <strain evidence="3 4">II-B4</strain>
    </source>
</reference>
<keyword evidence="4" id="KW-1185">Reference proteome</keyword>
<protein>
    <submittedName>
        <fullName evidence="3">Uncharacterized protein</fullName>
    </submittedName>
</protein>